<dbReference type="GO" id="GO:0016987">
    <property type="term" value="F:sigma factor activity"/>
    <property type="evidence" value="ECO:0007669"/>
    <property type="project" value="UniProtKB-KW"/>
</dbReference>
<comment type="similarity">
    <text evidence="1">Belongs to the sigma-70 factor family. ECF subfamily.</text>
</comment>
<accession>A0A5K7SDI5</accession>
<dbReference type="InterPro" id="IPR013325">
    <property type="entry name" value="RNA_pol_sigma_r2"/>
</dbReference>
<dbReference type="InterPro" id="IPR013324">
    <property type="entry name" value="RNA_pol_sigma_r3/r4-like"/>
</dbReference>
<dbReference type="GO" id="GO:0006352">
    <property type="term" value="P:DNA-templated transcription initiation"/>
    <property type="evidence" value="ECO:0007669"/>
    <property type="project" value="InterPro"/>
</dbReference>
<organism evidence="7 8">
    <name type="scientific">Aquipluma nitroreducens</name>
    <dbReference type="NCBI Taxonomy" id="2010828"/>
    <lineage>
        <taxon>Bacteria</taxon>
        <taxon>Pseudomonadati</taxon>
        <taxon>Bacteroidota</taxon>
        <taxon>Bacteroidia</taxon>
        <taxon>Marinilabiliales</taxon>
        <taxon>Prolixibacteraceae</taxon>
        <taxon>Aquipluma</taxon>
    </lineage>
</organism>
<name>A0A5K7SDI5_9BACT</name>
<evidence type="ECO:0000313" key="7">
    <source>
        <dbReference type="EMBL" id="BBE19630.1"/>
    </source>
</evidence>
<dbReference type="EMBL" id="AP018694">
    <property type="protein sequence ID" value="BBE19630.1"/>
    <property type="molecule type" value="Genomic_DNA"/>
</dbReference>
<dbReference type="KEGG" id="anf:AQPE_3816"/>
<evidence type="ECO:0000256" key="4">
    <source>
        <dbReference type="ARBA" id="ARBA00023163"/>
    </source>
</evidence>
<dbReference type="Proteomes" id="UP001193389">
    <property type="component" value="Chromosome"/>
</dbReference>
<sequence>MNEIRKNMATDQYLVGKVLDGDTNAFATIIQNTEGLVTQIVFKMISRTEDRKDIAQDIYLKAFKSLPGFRYQSKLSTWIAQIAYNTCLTYLEKKKLVLLDNRNEHSEPDNDSLEFVGSKSVVGLFNQTENDIFQRELNEILKSEIELLSPLHKTLITLYHNEELSYEEIARITQLPEGTVKSYLFRARRSLKDSLLRKYKKEEL</sequence>
<dbReference type="CDD" id="cd06171">
    <property type="entry name" value="Sigma70_r4"/>
    <property type="match status" value="1"/>
</dbReference>
<keyword evidence="3" id="KW-0731">Sigma factor</keyword>
<evidence type="ECO:0000256" key="2">
    <source>
        <dbReference type="ARBA" id="ARBA00023015"/>
    </source>
</evidence>
<dbReference type="InterPro" id="IPR039425">
    <property type="entry name" value="RNA_pol_sigma-70-like"/>
</dbReference>
<feature type="domain" description="RNA polymerase sigma-70 region 2" evidence="5">
    <location>
        <begin position="31"/>
        <end position="95"/>
    </location>
</feature>
<dbReference type="Gene3D" id="1.10.10.10">
    <property type="entry name" value="Winged helix-like DNA-binding domain superfamily/Winged helix DNA-binding domain"/>
    <property type="match status" value="1"/>
</dbReference>
<dbReference type="PANTHER" id="PTHR43133:SF51">
    <property type="entry name" value="RNA POLYMERASE SIGMA FACTOR"/>
    <property type="match status" value="1"/>
</dbReference>
<proteinExistence type="inferred from homology"/>
<keyword evidence="8" id="KW-1185">Reference proteome</keyword>
<protein>
    <submittedName>
        <fullName evidence="7">RNA polymerase sigma factor RpoE</fullName>
    </submittedName>
</protein>
<dbReference type="InterPro" id="IPR013249">
    <property type="entry name" value="RNA_pol_sigma70_r4_t2"/>
</dbReference>
<dbReference type="Gene3D" id="1.10.1740.10">
    <property type="match status" value="1"/>
</dbReference>
<feature type="domain" description="RNA polymerase sigma factor 70 region 4 type 2" evidence="6">
    <location>
        <begin position="140"/>
        <end position="191"/>
    </location>
</feature>
<dbReference type="InterPro" id="IPR036388">
    <property type="entry name" value="WH-like_DNA-bd_sf"/>
</dbReference>
<evidence type="ECO:0000256" key="3">
    <source>
        <dbReference type="ARBA" id="ARBA00023082"/>
    </source>
</evidence>
<evidence type="ECO:0000256" key="1">
    <source>
        <dbReference type="ARBA" id="ARBA00010641"/>
    </source>
</evidence>
<dbReference type="SUPFAM" id="SSF88946">
    <property type="entry name" value="Sigma2 domain of RNA polymerase sigma factors"/>
    <property type="match status" value="1"/>
</dbReference>
<dbReference type="AlphaFoldDB" id="A0A5K7SDI5"/>
<dbReference type="Pfam" id="PF04542">
    <property type="entry name" value="Sigma70_r2"/>
    <property type="match status" value="1"/>
</dbReference>
<gene>
    <name evidence="7" type="ORF">AQPE_3816</name>
</gene>
<dbReference type="Pfam" id="PF08281">
    <property type="entry name" value="Sigma70_r4_2"/>
    <property type="match status" value="1"/>
</dbReference>
<dbReference type="SUPFAM" id="SSF88659">
    <property type="entry name" value="Sigma3 and sigma4 domains of RNA polymerase sigma factors"/>
    <property type="match status" value="1"/>
</dbReference>
<evidence type="ECO:0000259" key="6">
    <source>
        <dbReference type="Pfam" id="PF08281"/>
    </source>
</evidence>
<dbReference type="InterPro" id="IPR014284">
    <property type="entry name" value="RNA_pol_sigma-70_dom"/>
</dbReference>
<dbReference type="InterPro" id="IPR007627">
    <property type="entry name" value="RNA_pol_sigma70_r2"/>
</dbReference>
<dbReference type="PANTHER" id="PTHR43133">
    <property type="entry name" value="RNA POLYMERASE ECF-TYPE SIGMA FACTO"/>
    <property type="match status" value="1"/>
</dbReference>
<keyword evidence="4" id="KW-0804">Transcription</keyword>
<reference evidence="7" key="1">
    <citation type="journal article" date="2020" name="Int. J. Syst. Evol. Microbiol.">
        <title>Aquipluma nitroreducens gen. nov. sp. nov., a novel facultatively anaerobic bacterium isolated from a freshwater lake.</title>
        <authorList>
            <person name="Watanabe M."/>
            <person name="Kojima H."/>
            <person name="Fukui M."/>
        </authorList>
    </citation>
    <scope>NUCLEOTIDE SEQUENCE</scope>
    <source>
        <strain evidence="7">MeG22</strain>
    </source>
</reference>
<dbReference type="NCBIfam" id="TIGR02937">
    <property type="entry name" value="sigma70-ECF"/>
    <property type="match status" value="1"/>
</dbReference>
<evidence type="ECO:0000259" key="5">
    <source>
        <dbReference type="Pfam" id="PF04542"/>
    </source>
</evidence>
<keyword evidence="2" id="KW-0805">Transcription regulation</keyword>
<evidence type="ECO:0000313" key="8">
    <source>
        <dbReference type="Proteomes" id="UP001193389"/>
    </source>
</evidence>
<dbReference type="GO" id="GO:0003677">
    <property type="term" value="F:DNA binding"/>
    <property type="evidence" value="ECO:0007669"/>
    <property type="project" value="InterPro"/>
</dbReference>